<accession>A0A852XDX0</accession>
<dbReference type="EMBL" id="JACBZX010000001">
    <property type="protein sequence ID" value="NYG36675.1"/>
    <property type="molecule type" value="Genomic_DNA"/>
</dbReference>
<organism evidence="1 2">
    <name type="scientific">Janibacter alkaliphilus</name>
    <dbReference type="NCBI Taxonomy" id="1069963"/>
    <lineage>
        <taxon>Bacteria</taxon>
        <taxon>Bacillati</taxon>
        <taxon>Actinomycetota</taxon>
        <taxon>Actinomycetes</taxon>
        <taxon>Micrococcales</taxon>
        <taxon>Intrasporangiaceae</taxon>
        <taxon>Janibacter</taxon>
    </lineage>
</organism>
<dbReference type="Proteomes" id="UP000592181">
    <property type="component" value="Unassembled WGS sequence"/>
</dbReference>
<evidence type="ECO:0000313" key="2">
    <source>
        <dbReference type="Proteomes" id="UP000592181"/>
    </source>
</evidence>
<dbReference type="RefSeq" id="WP_179462141.1">
    <property type="nucleotide sequence ID" value="NZ_JACBZX010000001.1"/>
</dbReference>
<proteinExistence type="predicted"/>
<comment type="caution">
    <text evidence="1">The sequence shown here is derived from an EMBL/GenBank/DDBJ whole genome shotgun (WGS) entry which is preliminary data.</text>
</comment>
<dbReference type="AlphaFoldDB" id="A0A852XDX0"/>
<reference evidence="1 2" key="1">
    <citation type="submission" date="2020-07" db="EMBL/GenBank/DDBJ databases">
        <title>Sequencing the genomes of 1000 actinobacteria strains.</title>
        <authorList>
            <person name="Klenk H.-P."/>
        </authorList>
    </citation>
    <scope>NUCLEOTIDE SEQUENCE [LARGE SCALE GENOMIC DNA]</scope>
    <source>
        <strain evidence="1 2">DSM 24723</strain>
    </source>
</reference>
<name>A0A852XDX0_9MICO</name>
<evidence type="ECO:0000313" key="1">
    <source>
        <dbReference type="EMBL" id="NYG36675.1"/>
    </source>
</evidence>
<protein>
    <submittedName>
        <fullName evidence="1">Uncharacterized protein</fullName>
    </submittedName>
</protein>
<sequence length="73" mass="7495">MNTAHLDALDLSTKGGFHADEAPALATIVTTTATTCITSAFGYSHDEAVEEQLEVDEGASVAEMIAAREAAVG</sequence>
<keyword evidence="2" id="KW-1185">Reference proteome</keyword>
<gene>
    <name evidence="1" type="ORF">BJY28_001144</name>
</gene>